<evidence type="ECO:0000256" key="1">
    <source>
        <dbReference type="SAM" id="MobiDB-lite"/>
    </source>
</evidence>
<accession>A0A388T1V7</accession>
<feature type="region of interest" description="Disordered" evidence="1">
    <location>
        <begin position="70"/>
        <end position="123"/>
    </location>
</feature>
<feature type="compositionally biased region" description="Polar residues" evidence="1">
    <location>
        <begin position="1"/>
        <end position="13"/>
    </location>
</feature>
<gene>
    <name evidence="2" type="ORF">SSP531S_43920</name>
</gene>
<comment type="caution">
    <text evidence="2">The sequence shown here is derived from an EMBL/GenBank/DDBJ whole genome shotgun (WGS) entry which is preliminary data.</text>
</comment>
<dbReference type="AlphaFoldDB" id="A0A388T1V7"/>
<sequence length="123" mass="12646">MSTGPSPTRSARSTCRPPSPRSVTTIRFALRPEHPAATLAPGDGAGLRELLARHGGRDSLGRLALRRDKGARAVGRCPGSRGPVGPGIPGSRTGRPDSSAGGRRPVGTGQRQGRDATGPRLVV</sequence>
<protein>
    <submittedName>
        <fullName evidence="2">Uncharacterized protein</fullName>
    </submittedName>
</protein>
<dbReference type="EMBL" id="BGZL01000014">
    <property type="protein sequence ID" value="GBQ02928.1"/>
    <property type="molecule type" value="Genomic_DNA"/>
</dbReference>
<reference evidence="2 3" key="1">
    <citation type="submission" date="2018-07" db="EMBL/GenBank/DDBJ databases">
        <title>Whole Genome Shotgun Sequence of Streptomyces spongiicola strain 531S.</title>
        <authorList>
            <person name="Dohra H."/>
            <person name="Kodani S."/>
        </authorList>
    </citation>
    <scope>NUCLEOTIDE SEQUENCE [LARGE SCALE GENOMIC DNA]</scope>
    <source>
        <strain evidence="2 3">531S</strain>
    </source>
</reference>
<organism evidence="2 3">
    <name type="scientific">Streptomyces spongiicola</name>
    <dbReference type="NCBI Taxonomy" id="1690221"/>
    <lineage>
        <taxon>Bacteria</taxon>
        <taxon>Bacillati</taxon>
        <taxon>Actinomycetota</taxon>
        <taxon>Actinomycetes</taxon>
        <taxon>Kitasatosporales</taxon>
        <taxon>Streptomycetaceae</taxon>
        <taxon>Streptomyces</taxon>
    </lineage>
</organism>
<feature type="region of interest" description="Disordered" evidence="1">
    <location>
        <begin position="1"/>
        <end position="22"/>
    </location>
</feature>
<proteinExistence type="predicted"/>
<dbReference type="Proteomes" id="UP000265354">
    <property type="component" value="Unassembled WGS sequence"/>
</dbReference>
<name>A0A388T1V7_9ACTN</name>
<evidence type="ECO:0000313" key="3">
    <source>
        <dbReference type="Proteomes" id="UP000265354"/>
    </source>
</evidence>
<evidence type="ECO:0000313" key="2">
    <source>
        <dbReference type="EMBL" id="GBQ02928.1"/>
    </source>
</evidence>